<evidence type="ECO:0000313" key="4">
    <source>
        <dbReference type="Proteomes" id="UP000245263"/>
    </source>
</evidence>
<accession>A0ABM7UGH9</accession>
<dbReference type="CDD" id="cd00130">
    <property type="entry name" value="PAS"/>
    <property type="match status" value="1"/>
</dbReference>
<dbReference type="Gene3D" id="3.60.40.10">
    <property type="entry name" value="PPM-type phosphatase domain"/>
    <property type="match status" value="1"/>
</dbReference>
<dbReference type="NCBIfam" id="TIGR00229">
    <property type="entry name" value="sensory_box"/>
    <property type="match status" value="1"/>
</dbReference>
<name>A0ABM7UGH9_9LEPT</name>
<dbReference type="RefSeq" id="WP_109020847.1">
    <property type="nucleotide sequence ID" value="NZ_AP025028.1"/>
</dbReference>
<dbReference type="Gene3D" id="3.30.450.20">
    <property type="entry name" value="PAS domain"/>
    <property type="match status" value="1"/>
</dbReference>
<dbReference type="SUPFAM" id="SSF55785">
    <property type="entry name" value="PYP-like sensor domain (PAS domain)"/>
    <property type="match status" value="1"/>
</dbReference>
<dbReference type="PANTHER" id="PTHR43156">
    <property type="entry name" value="STAGE II SPORULATION PROTEIN E-RELATED"/>
    <property type="match status" value="1"/>
</dbReference>
<keyword evidence="4" id="KW-1185">Reference proteome</keyword>
<dbReference type="PROSITE" id="PS50112">
    <property type="entry name" value="PAS"/>
    <property type="match status" value="1"/>
</dbReference>
<dbReference type="Pfam" id="PF07228">
    <property type="entry name" value="SpoIIE"/>
    <property type="match status" value="1"/>
</dbReference>
<evidence type="ECO:0000259" key="2">
    <source>
        <dbReference type="PROSITE" id="PS50112"/>
    </source>
</evidence>
<dbReference type="InterPro" id="IPR035965">
    <property type="entry name" value="PAS-like_dom_sf"/>
</dbReference>
<dbReference type="InterPro" id="IPR001932">
    <property type="entry name" value="PPM-type_phosphatase-like_dom"/>
</dbReference>
<dbReference type="Pfam" id="PF13426">
    <property type="entry name" value="PAS_9"/>
    <property type="match status" value="1"/>
</dbReference>
<dbReference type="InterPro" id="IPR052016">
    <property type="entry name" value="Bact_Sigma-Reg"/>
</dbReference>
<proteinExistence type="predicted"/>
<dbReference type="InterPro" id="IPR000014">
    <property type="entry name" value="PAS"/>
</dbReference>
<dbReference type="EMBL" id="AP025028">
    <property type="protein sequence ID" value="BDA77711.1"/>
    <property type="molecule type" value="Genomic_DNA"/>
</dbReference>
<evidence type="ECO:0000313" key="3">
    <source>
        <dbReference type="EMBL" id="BDA77711.1"/>
    </source>
</evidence>
<protein>
    <recommendedName>
        <fullName evidence="2">PAS domain-containing protein</fullName>
    </recommendedName>
</protein>
<keyword evidence="1" id="KW-0378">Hydrolase</keyword>
<dbReference type="SMART" id="SM00331">
    <property type="entry name" value="PP2C_SIG"/>
    <property type="match status" value="1"/>
</dbReference>
<dbReference type="Proteomes" id="UP000245263">
    <property type="component" value="Chromosome 1"/>
</dbReference>
<dbReference type="InterPro" id="IPR036457">
    <property type="entry name" value="PPM-type-like_dom_sf"/>
</dbReference>
<reference evidence="3 4" key="1">
    <citation type="submission" date="2021-08" db="EMBL/GenBank/DDBJ databases">
        <title>Complete genome sequence of Leptospira kobayashii strain E30.</title>
        <authorList>
            <person name="Nakao R."/>
            <person name="Nakamura S."/>
            <person name="Masuzawa T."/>
            <person name="Koizumi N."/>
        </authorList>
    </citation>
    <scope>NUCLEOTIDE SEQUENCE [LARGE SCALE GENOMIC DNA]</scope>
    <source>
        <strain evidence="3 4">E30</strain>
    </source>
</reference>
<evidence type="ECO:0000256" key="1">
    <source>
        <dbReference type="ARBA" id="ARBA00022801"/>
    </source>
</evidence>
<organism evidence="3 4">
    <name type="scientific">Leptospira kobayashii</name>
    <dbReference type="NCBI Taxonomy" id="1917830"/>
    <lineage>
        <taxon>Bacteria</taxon>
        <taxon>Pseudomonadati</taxon>
        <taxon>Spirochaetota</taxon>
        <taxon>Spirochaetia</taxon>
        <taxon>Leptospirales</taxon>
        <taxon>Leptospiraceae</taxon>
        <taxon>Leptospira</taxon>
    </lineage>
</organism>
<gene>
    <name evidence="3" type="ORF">LPTSP3_g06410</name>
</gene>
<dbReference type="PANTHER" id="PTHR43156:SF2">
    <property type="entry name" value="STAGE II SPORULATION PROTEIN E"/>
    <property type="match status" value="1"/>
</dbReference>
<feature type="domain" description="PAS" evidence="2">
    <location>
        <begin position="164"/>
        <end position="235"/>
    </location>
</feature>
<sequence length="549" mass="62470">MIDENSQILEAFRIYQLPPNSPIPELEEILSFFADTMQKELAFISWVSEEEVHFAHSFDIKNGSLSSLIPLVLKVKDKPEELTIVTEVFSDLPDMANPCYIGYPIITKLGIPIGVLSVLSDSLIEDAIRTKETFRFFAQRIMTVLELRAKVKTLLQKDYQILNQYVEMDDLYNNSPCGYLTVNHQGLILKSNVTFLDWLKYSKREMVGKLLFQDVLSEENKIIFEKFLRNLIEGNNLNDQELDISKRNGDRITCLVSGRKIFLPTENQTIFRLSVFDITEKSKIQNALELESNKVKSKNKTLSNQLAMAAKVQKKLLPSSNPNESISFAYKPLDEVGGDFCDFIKFPNPNQFGIFISDVAGHGVPSAFITAIMKSTIQQASPELKENPSEFLEFVNDSIMDYIDNRFVTAMYSLFDLENRTVRYSSAGHPMPFKIYKNTIELFPLKKGSFPLGVQSSSVRKSKGKGYVSFDAKFEKGTRILFYTDGLTEAKSGRHVNQEVYFEAVLPEILEEYSKYKLDVFLNSILSELAQFIGKKDPEDDVCLVAIDL</sequence>